<dbReference type="Proteomes" id="UP000483035">
    <property type="component" value="Unassembled WGS sequence"/>
</dbReference>
<dbReference type="PANTHER" id="PTHR47354">
    <property type="entry name" value="NADH OXIDOREDUCTASE HCR"/>
    <property type="match status" value="1"/>
</dbReference>
<dbReference type="PROSITE" id="PS51384">
    <property type="entry name" value="FAD_FR"/>
    <property type="match status" value="1"/>
</dbReference>
<dbReference type="InterPro" id="IPR039261">
    <property type="entry name" value="FNR_nucleotide-bd"/>
</dbReference>
<dbReference type="CDD" id="cd00207">
    <property type="entry name" value="fer2"/>
    <property type="match status" value="1"/>
</dbReference>
<evidence type="ECO:0000313" key="10">
    <source>
        <dbReference type="Proteomes" id="UP000483035"/>
    </source>
</evidence>
<proteinExistence type="predicted"/>
<dbReference type="GO" id="GO:0016491">
    <property type="term" value="F:oxidoreductase activity"/>
    <property type="evidence" value="ECO:0007669"/>
    <property type="project" value="UniProtKB-KW"/>
</dbReference>
<protein>
    <submittedName>
        <fullName evidence="9">2Fe-2S iron-sulfur cluster binding domain-containing protein</fullName>
    </submittedName>
</protein>
<dbReference type="PROSITE" id="PS00197">
    <property type="entry name" value="2FE2S_FER_1"/>
    <property type="match status" value="1"/>
</dbReference>
<dbReference type="InterPro" id="IPR036010">
    <property type="entry name" value="2Fe-2S_ferredoxin-like_sf"/>
</dbReference>
<dbReference type="Gene3D" id="2.40.30.10">
    <property type="entry name" value="Translation factors"/>
    <property type="match status" value="1"/>
</dbReference>
<evidence type="ECO:0000256" key="6">
    <source>
        <dbReference type="ARBA" id="ARBA00023014"/>
    </source>
</evidence>
<dbReference type="PRINTS" id="PR00409">
    <property type="entry name" value="PHDIOXRDTASE"/>
</dbReference>
<evidence type="ECO:0000256" key="3">
    <source>
        <dbReference type="ARBA" id="ARBA00022723"/>
    </source>
</evidence>
<dbReference type="Gene3D" id="3.40.50.80">
    <property type="entry name" value="Nucleotide-binding domain of ferredoxin-NADP reductase (FNR) module"/>
    <property type="match status" value="1"/>
</dbReference>
<dbReference type="GO" id="GO:0046872">
    <property type="term" value="F:metal ion binding"/>
    <property type="evidence" value="ECO:0007669"/>
    <property type="project" value="UniProtKB-KW"/>
</dbReference>
<evidence type="ECO:0000313" key="9">
    <source>
        <dbReference type="EMBL" id="NEI73161.1"/>
    </source>
</evidence>
<dbReference type="InterPro" id="IPR001041">
    <property type="entry name" value="2Fe-2S_ferredoxin-type"/>
</dbReference>
<evidence type="ECO:0000259" key="7">
    <source>
        <dbReference type="PROSITE" id="PS51085"/>
    </source>
</evidence>
<dbReference type="CDD" id="cd06185">
    <property type="entry name" value="PDR_like"/>
    <property type="match status" value="1"/>
</dbReference>
<evidence type="ECO:0000259" key="8">
    <source>
        <dbReference type="PROSITE" id="PS51384"/>
    </source>
</evidence>
<name>A0A6L9UCT0_9HYPH</name>
<dbReference type="SUPFAM" id="SSF52343">
    <property type="entry name" value="Ferredoxin reductase-like, C-terminal NADP-linked domain"/>
    <property type="match status" value="1"/>
</dbReference>
<gene>
    <name evidence="9" type="ORF">GR212_26730</name>
</gene>
<keyword evidence="6" id="KW-0411">Iron-sulfur</keyword>
<reference evidence="9 10" key="1">
    <citation type="submission" date="2019-12" db="EMBL/GenBank/DDBJ databases">
        <title>Rhizobium genotypes associated with high levels of biological nitrogen fixation by grain legumes in a temperate-maritime cropping system.</title>
        <authorList>
            <person name="Maluk M."/>
            <person name="Francesc Ferrando Molina F."/>
            <person name="Lopez Del Egido L."/>
            <person name="Lafos M."/>
            <person name="Langarica-Fuentes A."/>
            <person name="Gebre Yohannes G."/>
            <person name="Young M.W."/>
            <person name="Martin P."/>
            <person name="Gantlett R."/>
            <person name="Kenicer G."/>
            <person name="Hawes C."/>
            <person name="Begg G.S."/>
            <person name="Quilliam R.S."/>
            <person name="Squire G.R."/>
            <person name="Poole P.S."/>
            <person name="Young P.W."/>
            <person name="Iannetta P.M."/>
            <person name="James E.K."/>
        </authorList>
    </citation>
    <scope>NUCLEOTIDE SEQUENCE [LARGE SCALE GENOMIC DNA]</scope>
    <source>
        <strain evidence="9 10">JHI1118</strain>
    </source>
</reference>
<keyword evidence="4" id="KW-0560">Oxidoreductase</keyword>
<dbReference type="InterPro" id="IPR012675">
    <property type="entry name" value="Beta-grasp_dom_sf"/>
</dbReference>
<feature type="domain" description="2Fe-2S ferredoxin-type" evidence="7">
    <location>
        <begin position="214"/>
        <end position="299"/>
    </location>
</feature>
<evidence type="ECO:0000256" key="2">
    <source>
        <dbReference type="ARBA" id="ARBA00022714"/>
    </source>
</evidence>
<comment type="caution">
    <text evidence="9">The sequence shown here is derived from an EMBL/GenBank/DDBJ whole genome shotgun (WGS) entry which is preliminary data.</text>
</comment>
<organism evidence="9 10">
    <name type="scientific">Rhizobium lusitanum</name>
    <dbReference type="NCBI Taxonomy" id="293958"/>
    <lineage>
        <taxon>Bacteria</taxon>
        <taxon>Pseudomonadati</taxon>
        <taxon>Pseudomonadota</taxon>
        <taxon>Alphaproteobacteria</taxon>
        <taxon>Hyphomicrobiales</taxon>
        <taxon>Rhizobiaceae</taxon>
        <taxon>Rhizobium/Agrobacterium group</taxon>
        <taxon>Rhizobium</taxon>
    </lineage>
</organism>
<dbReference type="PANTHER" id="PTHR47354:SF1">
    <property type="entry name" value="CARNITINE MONOOXYGENASE REDUCTASE SUBUNIT"/>
    <property type="match status" value="1"/>
</dbReference>
<dbReference type="GO" id="GO:0051537">
    <property type="term" value="F:2 iron, 2 sulfur cluster binding"/>
    <property type="evidence" value="ECO:0007669"/>
    <property type="project" value="UniProtKB-KW"/>
</dbReference>
<dbReference type="Pfam" id="PF00111">
    <property type="entry name" value="Fer2"/>
    <property type="match status" value="1"/>
</dbReference>
<keyword evidence="3" id="KW-0479">Metal-binding</keyword>
<dbReference type="InterPro" id="IPR017938">
    <property type="entry name" value="Riboflavin_synthase-like_b-brl"/>
</dbReference>
<evidence type="ECO:0000256" key="4">
    <source>
        <dbReference type="ARBA" id="ARBA00023002"/>
    </source>
</evidence>
<dbReference type="SUPFAM" id="SSF54292">
    <property type="entry name" value="2Fe-2S ferredoxin-like"/>
    <property type="match status" value="1"/>
</dbReference>
<dbReference type="SUPFAM" id="SSF63380">
    <property type="entry name" value="Riboflavin synthase domain-like"/>
    <property type="match status" value="1"/>
</dbReference>
<dbReference type="AlphaFoldDB" id="A0A6L9UCT0"/>
<keyword evidence="5" id="KW-0408">Iron</keyword>
<evidence type="ECO:0000256" key="5">
    <source>
        <dbReference type="ARBA" id="ARBA00023004"/>
    </source>
</evidence>
<accession>A0A6L9UCT0</accession>
<dbReference type="EMBL" id="WUEY01000016">
    <property type="protein sequence ID" value="NEI73161.1"/>
    <property type="molecule type" value="Genomic_DNA"/>
</dbReference>
<feature type="domain" description="FAD-binding FR-type" evidence="8">
    <location>
        <begin position="1"/>
        <end position="80"/>
    </location>
</feature>
<keyword evidence="1" id="KW-0285">Flavoprotein</keyword>
<dbReference type="PROSITE" id="PS51085">
    <property type="entry name" value="2FE2S_FER_2"/>
    <property type="match status" value="1"/>
</dbReference>
<evidence type="ECO:0000256" key="1">
    <source>
        <dbReference type="ARBA" id="ARBA00022630"/>
    </source>
</evidence>
<dbReference type="InterPro" id="IPR017927">
    <property type="entry name" value="FAD-bd_FR_type"/>
</dbReference>
<dbReference type="InterPro" id="IPR006058">
    <property type="entry name" value="2Fe2S_fd_BS"/>
</dbReference>
<keyword evidence="2" id="KW-0001">2Fe-2S</keyword>
<dbReference type="InterPro" id="IPR050415">
    <property type="entry name" value="MRET"/>
</dbReference>
<dbReference type="Gene3D" id="3.10.20.30">
    <property type="match status" value="1"/>
</dbReference>
<sequence length="299" mass="32354">MDPKGAELPAYTAGAHIDIRTPAGQLRQYSLCGPADDRSVYRICVRRDEASRGGSRSLHNDLRVRTKLDIGGPRNLFSMPEAKRYILFSAGIGITPVIAMARTLSAAEADFELHHFERSRSRVAFLNELTAGPLKTAATLYLGEEGESFRETVPPCLISSDPDAAVIACGPNGFLDLLVLRLADAGWSPHQFHSERFRPEALKSADVANEKDAFQIRLASSGQSFTVGSEETIANVLLANGITIDLSCEHGMCGACLTRVLEGEPDHRDIVLSAAEKATGDQMTICCSRSRSPVLVLDI</sequence>